<evidence type="ECO:0000256" key="1">
    <source>
        <dbReference type="ARBA" id="ARBA00008857"/>
    </source>
</evidence>
<dbReference type="Gene3D" id="1.10.150.130">
    <property type="match status" value="1"/>
</dbReference>
<accession>A0A849VH46</accession>
<proteinExistence type="inferred from homology"/>
<keyword evidence="3" id="KW-0238">DNA-binding</keyword>
<dbReference type="GO" id="GO:0006310">
    <property type="term" value="P:DNA recombination"/>
    <property type="evidence" value="ECO:0007669"/>
    <property type="project" value="UniProtKB-KW"/>
</dbReference>
<comment type="similarity">
    <text evidence="1">Belongs to the 'phage' integrase family.</text>
</comment>
<keyword evidence="2" id="KW-0229">DNA integration</keyword>
<dbReference type="InterPro" id="IPR011010">
    <property type="entry name" value="DNA_brk_join_enz"/>
</dbReference>
<dbReference type="GO" id="GO:0015074">
    <property type="term" value="P:DNA integration"/>
    <property type="evidence" value="ECO:0007669"/>
    <property type="project" value="UniProtKB-KW"/>
</dbReference>
<dbReference type="InterPro" id="IPR010998">
    <property type="entry name" value="Integrase_recombinase_N"/>
</dbReference>
<evidence type="ECO:0000259" key="5">
    <source>
        <dbReference type="PROSITE" id="PS51898"/>
    </source>
</evidence>
<keyword evidence="7" id="KW-1185">Reference proteome</keyword>
<dbReference type="InterPro" id="IPR002104">
    <property type="entry name" value="Integrase_catalytic"/>
</dbReference>
<evidence type="ECO:0000256" key="3">
    <source>
        <dbReference type="ARBA" id="ARBA00023125"/>
    </source>
</evidence>
<dbReference type="InterPro" id="IPR013762">
    <property type="entry name" value="Integrase-like_cat_sf"/>
</dbReference>
<dbReference type="GO" id="GO:0003677">
    <property type="term" value="F:DNA binding"/>
    <property type="evidence" value="ECO:0007669"/>
    <property type="project" value="UniProtKB-KW"/>
</dbReference>
<feature type="domain" description="Tyr recombinase" evidence="5">
    <location>
        <begin position="173"/>
        <end position="409"/>
    </location>
</feature>
<evidence type="ECO:0000313" key="7">
    <source>
        <dbReference type="Proteomes" id="UP000586305"/>
    </source>
</evidence>
<dbReference type="Proteomes" id="UP000586305">
    <property type="component" value="Unassembled WGS sequence"/>
</dbReference>
<reference evidence="6 7" key="1">
    <citation type="submission" date="2020-04" db="EMBL/GenBank/DDBJ databases">
        <title>Pseudoalteromonas caenipelagi sp. nov., isolated from a tidal flat.</title>
        <authorList>
            <person name="Park S."/>
            <person name="Yoon J.-H."/>
        </authorList>
    </citation>
    <scope>NUCLEOTIDE SEQUENCE [LARGE SCALE GENOMIC DNA]</scope>
    <source>
        <strain evidence="6 7">JBTF-M23</strain>
    </source>
</reference>
<organism evidence="6 7">
    <name type="scientific">Pseudoalteromonas caenipelagi</name>
    <dbReference type="NCBI Taxonomy" id="2726988"/>
    <lineage>
        <taxon>Bacteria</taxon>
        <taxon>Pseudomonadati</taxon>
        <taxon>Pseudomonadota</taxon>
        <taxon>Gammaproteobacteria</taxon>
        <taxon>Alteromonadales</taxon>
        <taxon>Pseudoalteromonadaceae</taxon>
        <taxon>Pseudoalteromonas</taxon>
    </lineage>
</organism>
<comment type="caution">
    <text evidence="6">The sequence shown here is derived from an EMBL/GenBank/DDBJ whole genome shotgun (WGS) entry which is preliminary data.</text>
</comment>
<dbReference type="Gene3D" id="1.10.443.10">
    <property type="entry name" value="Intergrase catalytic core"/>
    <property type="match status" value="1"/>
</dbReference>
<keyword evidence="4" id="KW-0233">DNA recombination</keyword>
<dbReference type="EMBL" id="JABBPG010000010">
    <property type="protein sequence ID" value="NOU52606.1"/>
    <property type="molecule type" value="Genomic_DNA"/>
</dbReference>
<dbReference type="RefSeq" id="WP_171627664.1">
    <property type="nucleotide sequence ID" value="NZ_JABBPG010000010.1"/>
</dbReference>
<dbReference type="PANTHER" id="PTHR30349:SF41">
    <property type="entry name" value="INTEGRASE_RECOMBINASE PROTEIN MJ0367-RELATED"/>
    <property type="match status" value="1"/>
</dbReference>
<dbReference type="SUPFAM" id="SSF56349">
    <property type="entry name" value="DNA breaking-rejoining enzymes"/>
    <property type="match status" value="1"/>
</dbReference>
<dbReference type="InterPro" id="IPR050090">
    <property type="entry name" value="Tyrosine_recombinase_XerCD"/>
</dbReference>
<dbReference type="PROSITE" id="PS51898">
    <property type="entry name" value="TYR_RECOMBINASE"/>
    <property type="match status" value="1"/>
</dbReference>
<evidence type="ECO:0000256" key="4">
    <source>
        <dbReference type="ARBA" id="ARBA00023172"/>
    </source>
</evidence>
<name>A0A849VH46_9GAMM</name>
<sequence>MEKIFIENFNLKDVSIERFAAYIDSNGTPLVLPTIFSMVVNREGRVLLSRVKKGEDGNINENLEFSDLSENVIRQYESKLLEFFEYCDSMASSDASLPNVHKHTHAPSEFINKYINEYLIEQEEKGMKSVEQAKVALQAYYNYLAKIGITYIRNLYIRPKQRKKANKNTKRRRAYKYIARQTRSTMLLKSKSLRDELILQFGVICGLRTHENTSLFLNDFTYGKKKQSGFLTMFADLECNPDEQSFKYLLTITKSRRNEGSPSRVIYIPRELLEKCRQYYLLERPVSEDNCLFVNNDPNTKGQAISPSTGTRIFREIKNTILEQIVNGKISELPLHEDNSYQHLRHSFATEKFYELCGDIPHHAITEGHSVVTEIARLMGHKINKKKHAQEITMRYIRSVDEMLIVEGKK</sequence>
<evidence type="ECO:0000313" key="6">
    <source>
        <dbReference type="EMBL" id="NOU52606.1"/>
    </source>
</evidence>
<protein>
    <submittedName>
        <fullName evidence="6">Site-specific integrase</fullName>
    </submittedName>
</protein>
<evidence type="ECO:0000256" key="2">
    <source>
        <dbReference type="ARBA" id="ARBA00022908"/>
    </source>
</evidence>
<dbReference type="AlphaFoldDB" id="A0A849VH46"/>
<gene>
    <name evidence="6" type="ORF">HG263_19055</name>
</gene>
<dbReference type="PANTHER" id="PTHR30349">
    <property type="entry name" value="PHAGE INTEGRASE-RELATED"/>
    <property type="match status" value="1"/>
</dbReference>